<name>A0A5R8KIR5_9BACT</name>
<dbReference type="SUPFAM" id="SSF54523">
    <property type="entry name" value="Pili subunits"/>
    <property type="match status" value="1"/>
</dbReference>
<protein>
    <submittedName>
        <fullName evidence="2">DUF1559 domain-containing protein</fullName>
    </submittedName>
</protein>
<dbReference type="InterPro" id="IPR045584">
    <property type="entry name" value="Pilin-like"/>
</dbReference>
<accession>A0A5R8KIR5</accession>
<feature type="domain" description="DUF1559" evidence="1">
    <location>
        <begin position="41"/>
        <end position="92"/>
    </location>
</feature>
<dbReference type="Pfam" id="PF07963">
    <property type="entry name" value="N_methyl"/>
    <property type="match status" value="1"/>
</dbReference>
<evidence type="ECO:0000313" key="2">
    <source>
        <dbReference type="EMBL" id="TLD72172.1"/>
    </source>
</evidence>
<proteinExistence type="predicted"/>
<sequence length="240" mass="26029">MQMTCFNKRGFTLLELLVVIGIIALLGSMGFAATQGILVKSRQAKCASNLRQIGVAVIGYTQENAGNFPVSTHGLDVTTYGNAWIYSLAPYLSDVEEVRICPADPKSAERLEAKGTSYIMNSFLTVPKLSPFGEPMGGFTNLNGLSSMTNTPMAFIINFSKGVGVTNDHTHSEAWTNWGRVVEDIQPDAFRLGSERPDRSSGSSNYLFVDGHVENIKAEVIQGWISSGYNFADPASKTKS</sequence>
<dbReference type="EMBL" id="VAUV01000002">
    <property type="protein sequence ID" value="TLD72172.1"/>
    <property type="molecule type" value="Genomic_DNA"/>
</dbReference>
<reference evidence="2 3" key="1">
    <citation type="submission" date="2019-05" db="EMBL/GenBank/DDBJ databases">
        <title>Verrucobacter flavum gen. nov., sp. nov. a new member of the family Verrucomicrobiaceae.</title>
        <authorList>
            <person name="Szuroczki S."/>
            <person name="Abbaszade G."/>
            <person name="Szabo A."/>
            <person name="Felfoldi T."/>
            <person name="Schumann P."/>
            <person name="Boka K."/>
            <person name="Keki Z."/>
            <person name="Toumi M."/>
            <person name="Toth E."/>
        </authorList>
    </citation>
    <scope>NUCLEOTIDE SEQUENCE [LARGE SCALE GENOMIC DNA]</scope>
    <source>
        <strain evidence="2 3">MG-N-17</strain>
    </source>
</reference>
<dbReference type="Proteomes" id="UP000306196">
    <property type="component" value="Unassembled WGS sequence"/>
</dbReference>
<organism evidence="2 3">
    <name type="scientific">Phragmitibacter flavus</name>
    <dbReference type="NCBI Taxonomy" id="2576071"/>
    <lineage>
        <taxon>Bacteria</taxon>
        <taxon>Pseudomonadati</taxon>
        <taxon>Verrucomicrobiota</taxon>
        <taxon>Verrucomicrobiia</taxon>
        <taxon>Verrucomicrobiales</taxon>
        <taxon>Verrucomicrobiaceae</taxon>
        <taxon>Phragmitibacter</taxon>
    </lineage>
</organism>
<dbReference type="OrthoDB" id="285651at2"/>
<dbReference type="PANTHER" id="PTHR30093">
    <property type="entry name" value="GENERAL SECRETION PATHWAY PROTEIN G"/>
    <property type="match status" value="1"/>
</dbReference>
<dbReference type="Gene3D" id="3.30.700.10">
    <property type="entry name" value="Glycoprotein, Type 4 Pilin"/>
    <property type="match status" value="1"/>
</dbReference>
<dbReference type="AlphaFoldDB" id="A0A5R8KIR5"/>
<keyword evidence="3" id="KW-1185">Reference proteome</keyword>
<dbReference type="Pfam" id="PF07596">
    <property type="entry name" value="SBP_bac_10"/>
    <property type="match status" value="1"/>
</dbReference>
<dbReference type="InterPro" id="IPR012902">
    <property type="entry name" value="N_methyl_site"/>
</dbReference>
<dbReference type="InterPro" id="IPR011453">
    <property type="entry name" value="DUF1559"/>
</dbReference>
<dbReference type="NCBIfam" id="TIGR02532">
    <property type="entry name" value="IV_pilin_GFxxxE"/>
    <property type="match status" value="1"/>
</dbReference>
<evidence type="ECO:0000259" key="1">
    <source>
        <dbReference type="Pfam" id="PF07596"/>
    </source>
</evidence>
<evidence type="ECO:0000313" key="3">
    <source>
        <dbReference type="Proteomes" id="UP000306196"/>
    </source>
</evidence>
<comment type="caution">
    <text evidence="2">The sequence shown here is derived from an EMBL/GenBank/DDBJ whole genome shotgun (WGS) entry which is preliminary data.</text>
</comment>
<gene>
    <name evidence="2" type="ORF">FEM03_02105</name>
</gene>